<evidence type="ECO:0000313" key="2">
    <source>
        <dbReference type="EMBL" id="MFD2725312.1"/>
    </source>
</evidence>
<gene>
    <name evidence="2" type="ORF">ACFSR8_03735</name>
</gene>
<keyword evidence="3" id="KW-1185">Reference proteome</keyword>
<comment type="caution">
    <text evidence="2">The sequence shown here is derived from an EMBL/GenBank/DDBJ whole genome shotgun (WGS) entry which is preliminary data.</text>
</comment>
<dbReference type="EMBL" id="JBHULY010000005">
    <property type="protein sequence ID" value="MFD2725312.1"/>
    <property type="molecule type" value="Genomic_DNA"/>
</dbReference>
<accession>A0ABW5T838</accession>
<evidence type="ECO:0000313" key="3">
    <source>
        <dbReference type="Proteomes" id="UP001597476"/>
    </source>
</evidence>
<feature type="transmembrane region" description="Helical" evidence="1">
    <location>
        <begin position="113"/>
        <end position="133"/>
    </location>
</feature>
<feature type="transmembrane region" description="Helical" evidence="1">
    <location>
        <begin position="75"/>
        <end position="93"/>
    </location>
</feature>
<keyword evidence="1" id="KW-0472">Membrane</keyword>
<feature type="transmembrane region" description="Helical" evidence="1">
    <location>
        <begin position="50"/>
        <end position="68"/>
    </location>
</feature>
<name>A0ABW5T838_9FLAO</name>
<sequence>MNSLITAHIIRFVLLVLFQGILFNHINFLGYINPYIYILFIIFFPVKNNRLAFIFISFLLGLTIDMFADSGGIHAAASVTIAYVRPVFLKFAFGSMYEHQNIKFDNTDFSAKVVYIGILTILHHIILFSLEIFNISNILSILQKTLFSGIFTILMIVLLSIIFSRKTK</sequence>
<dbReference type="RefSeq" id="WP_380289150.1">
    <property type="nucleotide sequence ID" value="NZ_JBHULY010000005.1"/>
</dbReference>
<feature type="transmembrane region" description="Helical" evidence="1">
    <location>
        <begin position="12"/>
        <end position="44"/>
    </location>
</feature>
<reference evidence="3" key="1">
    <citation type="journal article" date="2019" name="Int. J. Syst. Evol. Microbiol.">
        <title>The Global Catalogue of Microorganisms (GCM) 10K type strain sequencing project: providing services to taxonomists for standard genome sequencing and annotation.</title>
        <authorList>
            <consortium name="The Broad Institute Genomics Platform"/>
            <consortium name="The Broad Institute Genome Sequencing Center for Infectious Disease"/>
            <person name="Wu L."/>
            <person name="Ma J."/>
        </authorList>
    </citation>
    <scope>NUCLEOTIDE SEQUENCE [LARGE SCALE GENOMIC DNA]</scope>
    <source>
        <strain evidence="3">KCTC 42398</strain>
    </source>
</reference>
<keyword evidence="1" id="KW-1133">Transmembrane helix</keyword>
<keyword evidence="1" id="KW-0812">Transmembrane</keyword>
<proteinExistence type="predicted"/>
<evidence type="ECO:0000256" key="1">
    <source>
        <dbReference type="SAM" id="Phobius"/>
    </source>
</evidence>
<feature type="transmembrane region" description="Helical" evidence="1">
    <location>
        <begin position="145"/>
        <end position="163"/>
    </location>
</feature>
<protein>
    <submittedName>
        <fullName evidence="2">Rod shape-determining protein MreD</fullName>
    </submittedName>
</protein>
<organism evidence="2 3">
    <name type="scientific">Hyunsoonleella rubra</name>
    <dbReference type="NCBI Taxonomy" id="1737062"/>
    <lineage>
        <taxon>Bacteria</taxon>
        <taxon>Pseudomonadati</taxon>
        <taxon>Bacteroidota</taxon>
        <taxon>Flavobacteriia</taxon>
        <taxon>Flavobacteriales</taxon>
        <taxon>Flavobacteriaceae</taxon>
    </lineage>
</organism>
<dbReference type="Proteomes" id="UP001597476">
    <property type="component" value="Unassembled WGS sequence"/>
</dbReference>